<dbReference type="Pfam" id="PF08507">
    <property type="entry name" value="COPI_assoc"/>
    <property type="match status" value="1"/>
</dbReference>
<keyword evidence="8" id="KW-1185">Reference proteome</keyword>
<dbReference type="GeneID" id="17259601"/>
<evidence type="ECO:0000256" key="4">
    <source>
        <dbReference type="ARBA" id="ARBA00023136"/>
    </source>
</evidence>
<evidence type="ECO:0000256" key="3">
    <source>
        <dbReference type="ARBA" id="ARBA00022989"/>
    </source>
</evidence>
<reference evidence="7" key="2">
    <citation type="submission" date="2024-10" db="UniProtKB">
        <authorList>
            <consortium name="EnsemblProtists"/>
        </authorList>
    </citation>
    <scope>IDENTIFICATION</scope>
</reference>
<feature type="region of interest" description="Disordered" evidence="5">
    <location>
        <begin position="198"/>
        <end position="230"/>
    </location>
</feature>
<dbReference type="RefSeq" id="XP_005765894.1">
    <property type="nucleotide sequence ID" value="XM_005765837.1"/>
</dbReference>
<feature type="transmembrane region" description="Helical" evidence="6">
    <location>
        <begin position="51"/>
        <end position="70"/>
    </location>
</feature>
<feature type="transmembrane region" description="Helical" evidence="6">
    <location>
        <begin position="90"/>
        <end position="107"/>
    </location>
</feature>
<evidence type="ECO:0000256" key="5">
    <source>
        <dbReference type="SAM" id="MobiDB-lite"/>
    </source>
</evidence>
<dbReference type="GO" id="GO:0016020">
    <property type="term" value="C:membrane"/>
    <property type="evidence" value="ECO:0007669"/>
    <property type="project" value="UniProtKB-SubCell"/>
</dbReference>
<comment type="subcellular location">
    <subcellularLocation>
        <location evidence="1">Membrane</location>
        <topology evidence="1">Multi-pass membrane protein</topology>
    </subcellularLocation>
</comment>
<evidence type="ECO:0000256" key="6">
    <source>
        <dbReference type="SAM" id="Phobius"/>
    </source>
</evidence>
<feature type="transmembrane region" description="Helical" evidence="6">
    <location>
        <begin position="119"/>
        <end position="137"/>
    </location>
</feature>
<protein>
    <submittedName>
        <fullName evidence="7">Uncharacterized protein</fullName>
    </submittedName>
</protein>
<organism evidence="7 8">
    <name type="scientific">Emiliania huxleyi (strain CCMP1516)</name>
    <dbReference type="NCBI Taxonomy" id="280463"/>
    <lineage>
        <taxon>Eukaryota</taxon>
        <taxon>Haptista</taxon>
        <taxon>Haptophyta</taxon>
        <taxon>Prymnesiophyceae</taxon>
        <taxon>Isochrysidales</taxon>
        <taxon>Noelaerhabdaceae</taxon>
        <taxon>Emiliania</taxon>
    </lineage>
</organism>
<dbReference type="EnsemblProtists" id="EOD13465">
    <property type="protein sequence ID" value="EOD13465"/>
    <property type="gene ID" value="EMIHUDRAFT_437084"/>
</dbReference>
<proteinExistence type="predicted"/>
<dbReference type="PaxDb" id="2903-EOD13465"/>
<dbReference type="AlphaFoldDB" id="A0A0D3IQD0"/>
<dbReference type="HOGENOM" id="CLU_1206711_0_0_1"/>
<evidence type="ECO:0000256" key="2">
    <source>
        <dbReference type="ARBA" id="ARBA00022692"/>
    </source>
</evidence>
<evidence type="ECO:0000313" key="7">
    <source>
        <dbReference type="EnsemblProtists" id="EOD13465"/>
    </source>
</evidence>
<evidence type="ECO:0000313" key="8">
    <source>
        <dbReference type="Proteomes" id="UP000013827"/>
    </source>
</evidence>
<keyword evidence="3 6" id="KW-1133">Transmembrane helix</keyword>
<reference evidence="8" key="1">
    <citation type="journal article" date="2013" name="Nature">
        <title>Pan genome of the phytoplankton Emiliania underpins its global distribution.</title>
        <authorList>
            <person name="Read B.A."/>
            <person name="Kegel J."/>
            <person name="Klute M.J."/>
            <person name="Kuo A."/>
            <person name="Lefebvre S.C."/>
            <person name="Maumus F."/>
            <person name="Mayer C."/>
            <person name="Miller J."/>
            <person name="Monier A."/>
            <person name="Salamov A."/>
            <person name="Young J."/>
            <person name="Aguilar M."/>
            <person name="Claverie J.M."/>
            <person name="Frickenhaus S."/>
            <person name="Gonzalez K."/>
            <person name="Herman E.K."/>
            <person name="Lin Y.C."/>
            <person name="Napier J."/>
            <person name="Ogata H."/>
            <person name="Sarno A.F."/>
            <person name="Shmutz J."/>
            <person name="Schroeder D."/>
            <person name="de Vargas C."/>
            <person name="Verret F."/>
            <person name="von Dassow P."/>
            <person name="Valentin K."/>
            <person name="Van de Peer Y."/>
            <person name="Wheeler G."/>
            <person name="Dacks J.B."/>
            <person name="Delwiche C.F."/>
            <person name="Dyhrman S.T."/>
            <person name="Glockner G."/>
            <person name="John U."/>
            <person name="Richards T."/>
            <person name="Worden A.Z."/>
            <person name="Zhang X."/>
            <person name="Grigoriev I.V."/>
            <person name="Allen A.E."/>
            <person name="Bidle K."/>
            <person name="Borodovsky M."/>
            <person name="Bowler C."/>
            <person name="Brownlee C."/>
            <person name="Cock J.M."/>
            <person name="Elias M."/>
            <person name="Gladyshev V.N."/>
            <person name="Groth M."/>
            <person name="Guda C."/>
            <person name="Hadaegh A."/>
            <person name="Iglesias-Rodriguez M.D."/>
            <person name="Jenkins J."/>
            <person name="Jones B.M."/>
            <person name="Lawson T."/>
            <person name="Leese F."/>
            <person name="Lindquist E."/>
            <person name="Lobanov A."/>
            <person name="Lomsadze A."/>
            <person name="Malik S.B."/>
            <person name="Marsh M.E."/>
            <person name="Mackinder L."/>
            <person name="Mock T."/>
            <person name="Mueller-Roeber B."/>
            <person name="Pagarete A."/>
            <person name="Parker M."/>
            <person name="Probert I."/>
            <person name="Quesneville H."/>
            <person name="Raines C."/>
            <person name="Rensing S.A."/>
            <person name="Riano-Pachon D.M."/>
            <person name="Richier S."/>
            <person name="Rokitta S."/>
            <person name="Shiraiwa Y."/>
            <person name="Soanes D.M."/>
            <person name="van der Giezen M."/>
            <person name="Wahlund T.M."/>
            <person name="Williams B."/>
            <person name="Wilson W."/>
            <person name="Wolfe G."/>
            <person name="Wurch L.L."/>
        </authorList>
    </citation>
    <scope>NUCLEOTIDE SEQUENCE</scope>
</reference>
<feature type="transmembrane region" description="Helical" evidence="6">
    <location>
        <begin position="23"/>
        <end position="45"/>
    </location>
</feature>
<dbReference type="InterPro" id="IPR013714">
    <property type="entry name" value="Golgi_TVP15"/>
</dbReference>
<keyword evidence="4 6" id="KW-0472">Membrane</keyword>
<name>A0A0D3IQD0_EMIH1</name>
<keyword evidence="2 6" id="KW-0812">Transmembrane</keyword>
<dbReference type="KEGG" id="ehx:EMIHUDRAFT_437084"/>
<sequence length="230" mass="23933">MAAADAPGRCASASTFLSRLKRVLAFAAGGVLAALAVLTVVKFSTYTNIPLLIRAIWNLIFGSLIVSMQLHAQWIDRLITRRFGMLDTRVGIGLFYFFVGQNGLLVAKTDSPLDEPVVVFSWAVCIGCWVVGVIEMCGPARGSHHVAATSPGEMNTAAERAAPLILNAENLTIAGSDLARQPQVAAAVWSATVAAASGGGTAGDALAAADRQEAGGGSNPFLRPGQQQPD</sequence>
<evidence type="ECO:0000256" key="1">
    <source>
        <dbReference type="ARBA" id="ARBA00004141"/>
    </source>
</evidence>
<accession>A0A0D3IQD0</accession>
<dbReference type="Proteomes" id="UP000013827">
    <property type="component" value="Unassembled WGS sequence"/>
</dbReference>